<keyword evidence="2" id="KW-1185">Reference proteome</keyword>
<accession>E6LI56</accession>
<dbReference type="Proteomes" id="UP000010296">
    <property type="component" value="Unassembled WGS sequence"/>
</dbReference>
<dbReference type="AlphaFoldDB" id="E6LI56"/>
<dbReference type="RefSeq" id="WP_007209057.1">
    <property type="nucleotide sequence ID" value="NZ_GL622241.1"/>
</dbReference>
<dbReference type="EMBL" id="AEPV01000079">
    <property type="protein sequence ID" value="EFU73118.1"/>
    <property type="molecule type" value="Genomic_DNA"/>
</dbReference>
<comment type="caution">
    <text evidence="1">The sequence shown here is derived from an EMBL/GenBank/DDBJ whole genome shotgun (WGS) entry which is preliminary data.</text>
</comment>
<name>E6LI56_ENTI1</name>
<sequence length="40" mass="4647">MSYEFQRAMLVNDYKQARENGTELPELAPSWVIDMLGKQS</sequence>
<gene>
    <name evidence="1" type="ORF">HMPREF9088_2046</name>
</gene>
<evidence type="ECO:0000313" key="2">
    <source>
        <dbReference type="Proteomes" id="UP000010296"/>
    </source>
</evidence>
<reference evidence="1 2" key="1">
    <citation type="submission" date="2010-12" db="EMBL/GenBank/DDBJ databases">
        <authorList>
            <person name="Muzny D."/>
            <person name="Qin X."/>
            <person name="Deng J."/>
            <person name="Jiang H."/>
            <person name="Liu Y."/>
            <person name="Qu J."/>
            <person name="Song X.-Z."/>
            <person name="Zhang L."/>
            <person name="Thornton R."/>
            <person name="Coyle M."/>
            <person name="Francisco L."/>
            <person name="Jackson L."/>
            <person name="Javaid M."/>
            <person name="Korchina V."/>
            <person name="Kovar C."/>
            <person name="Mata R."/>
            <person name="Mathew T."/>
            <person name="Ngo R."/>
            <person name="Nguyen L."/>
            <person name="Nguyen N."/>
            <person name="Okwuonu G."/>
            <person name="Ongeri F."/>
            <person name="Pham C."/>
            <person name="Simmons D."/>
            <person name="Wilczek-Boney K."/>
            <person name="Hale W."/>
            <person name="Jakkamsetti A."/>
            <person name="Pham P."/>
            <person name="Ruth R."/>
            <person name="San Lucas F."/>
            <person name="Warren J."/>
            <person name="Zhang J."/>
            <person name="Zhao Z."/>
            <person name="Zhou C."/>
            <person name="Zhu D."/>
            <person name="Lee S."/>
            <person name="Bess C."/>
            <person name="Blankenburg K."/>
            <person name="Forbes L."/>
            <person name="Fu Q."/>
            <person name="Gubbala S."/>
            <person name="Hirani K."/>
            <person name="Jayaseelan J.C."/>
            <person name="Lara F."/>
            <person name="Munidasa M."/>
            <person name="Palculict T."/>
            <person name="Patil S."/>
            <person name="Pu L.-L."/>
            <person name="Saada N."/>
            <person name="Tang L."/>
            <person name="Weissenberger G."/>
            <person name="Zhu Y."/>
            <person name="Hemphill L."/>
            <person name="Shang Y."/>
            <person name="Youmans B."/>
            <person name="Ayvaz T."/>
            <person name="Ross M."/>
            <person name="Santibanez J."/>
            <person name="Aqrawi P."/>
            <person name="Gross S."/>
            <person name="Joshi V."/>
            <person name="Fowler G."/>
            <person name="Nazareth L."/>
            <person name="Reid J."/>
            <person name="Worley K."/>
            <person name="Petrosino J."/>
            <person name="Highlander S."/>
            <person name="Gibbs R."/>
        </authorList>
    </citation>
    <scope>NUCLEOTIDE SEQUENCE [LARGE SCALE GENOMIC DNA]</scope>
    <source>
        <strain evidence="2">DSM 15952 / CCUG 50447 / LMG 22039 / TP 1.5</strain>
    </source>
</reference>
<protein>
    <submittedName>
        <fullName evidence="1">Uncharacterized protein</fullName>
    </submittedName>
</protein>
<evidence type="ECO:0000313" key="1">
    <source>
        <dbReference type="EMBL" id="EFU73118.1"/>
    </source>
</evidence>
<dbReference type="HOGENOM" id="CLU_3289314_0_0_9"/>
<organism evidence="1 2">
    <name type="scientific">Enterococcus italicus (strain DSM 15952 / CCUG 50447 / LMG 22039 / TP 1.5)</name>
    <dbReference type="NCBI Taxonomy" id="888064"/>
    <lineage>
        <taxon>Bacteria</taxon>
        <taxon>Bacillati</taxon>
        <taxon>Bacillota</taxon>
        <taxon>Bacilli</taxon>
        <taxon>Lactobacillales</taxon>
        <taxon>Enterococcaceae</taxon>
        <taxon>Enterococcus</taxon>
    </lineage>
</organism>
<proteinExistence type="predicted"/>